<proteinExistence type="predicted"/>
<evidence type="ECO:0008006" key="4">
    <source>
        <dbReference type="Google" id="ProtNLM"/>
    </source>
</evidence>
<keyword evidence="1" id="KW-1133">Transmembrane helix</keyword>
<evidence type="ECO:0000256" key="1">
    <source>
        <dbReference type="SAM" id="Phobius"/>
    </source>
</evidence>
<dbReference type="Proteomes" id="UP001219605">
    <property type="component" value="Chromosome"/>
</dbReference>
<name>A0ABY7ZLT5_9ACTN</name>
<keyword evidence="1" id="KW-0472">Membrane</keyword>
<protein>
    <recommendedName>
        <fullName evidence="4">LexA-binding, inner membrane-associated hydrolase</fullName>
    </recommendedName>
</protein>
<gene>
    <name evidence="2" type="ORF">PVK37_25645</name>
</gene>
<evidence type="ECO:0000313" key="3">
    <source>
        <dbReference type="Proteomes" id="UP001219605"/>
    </source>
</evidence>
<keyword evidence="3" id="KW-1185">Reference proteome</keyword>
<dbReference type="EMBL" id="CP118615">
    <property type="protein sequence ID" value="WDZ83818.1"/>
    <property type="molecule type" value="Genomic_DNA"/>
</dbReference>
<accession>A0ABY7ZLT5</accession>
<evidence type="ECO:0000313" key="2">
    <source>
        <dbReference type="EMBL" id="WDZ83818.1"/>
    </source>
</evidence>
<feature type="transmembrane region" description="Helical" evidence="1">
    <location>
        <begin position="90"/>
        <end position="109"/>
    </location>
</feature>
<sequence>MLRRRTRGAYGAAGAGLLTGLAAAALPGPGGGWWWVGIPLGVGCLVHSLGDALTFTRVPLPWPIRIRGGRWAALGVWAPLRFRTGSAAELFLVVPAVLALGGVSVWTLLAG</sequence>
<reference evidence="2 3" key="1">
    <citation type="submission" date="2023-02" db="EMBL/GenBank/DDBJ databases">
        <authorList>
            <person name="Mo P."/>
        </authorList>
    </citation>
    <scope>NUCLEOTIDE SEQUENCE [LARGE SCALE GENOMIC DNA]</scope>
    <source>
        <strain evidence="2 3">HUAS 3</strain>
    </source>
</reference>
<keyword evidence="1" id="KW-0812">Transmembrane</keyword>
<feature type="transmembrane region" description="Helical" evidence="1">
    <location>
        <begin position="34"/>
        <end position="55"/>
    </location>
</feature>
<organism evidence="2 3">
    <name type="scientific">Micromonospora cathayae</name>
    <dbReference type="NCBI Taxonomy" id="3028804"/>
    <lineage>
        <taxon>Bacteria</taxon>
        <taxon>Bacillati</taxon>
        <taxon>Actinomycetota</taxon>
        <taxon>Actinomycetes</taxon>
        <taxon>Micromonosporales</taxon>
        <taxon>Micromonosporaceae</taxon>
        <taxon>Micromonospora</taxon>
    </lineage>
</organism>